<accession>A0A2I1DJ35</accession>
<gene>
    <name evidence="4" type="ORF">B1757_12720</name>
</gene>
<dbReference type="InParanoid" id="A0A2I1DJ35"/>
<dbReference type="SUPFAM" id="SSF52540">
    <property type="entry name" value="P-loop containing nucleoside triphosphate hydrolases"/>
    <property type="match status" value="1"/>
</dbReference>
<dbReference type="InterPro" id="IPR017871">
    <property type="entry name" value="ABC_transporter-like_CS"/>
</dbReference>
<evidence type="ECO:0000313" key="4">
    <source>
        <dbReference type="EMBL" id="PKY09855.1"/>
    </source>
</evidence>
<dbReference type="EMBL" id="MXAV01000047">
    <property type="protein sequence ID" value="PKY09855.1"/>
    <property type="molecule type" value="Genomic_DNA"/>
</dbReference>
<dbReference type="OrthoDB" id="9804819at2"/>
<dbReference type="Proteomes" id="UP000234329">
    <property type="component" value="Unassembled WGS sequence"/>
</dbReference>
<dbReference type="AlphaFoldDB" id="A0A2I1DJ35"/>
<keyword evidence="2 4" id="KW-0067">ATP-binding</keyword>
<dbReference type="PANTHER" id="PTHR43158:SF2">
    <property type="entry name" value="SKFA PEPTIDE EXPORT ATP-BINDING PROTEIN SKFE"/>
    <property type="match status" value="1"/>
</dbReference>
<feature type="domain" description="ABC transporter" evidence="3">
    <location>
        <begin position="14"/>
        <end position="239"/>
    </location>
</feature>
<protein>
    <submittedName>
        <fullName evidence="4">ABC transporter ATP-binding protein</fullName>
    </submittedName>
</protein>
<dbReference type="GO" id="GO:0016887">
    <property type="term" value="F:ATP hydrolysis activity"/>
    <property type="evidence" value="ECO:0007669"/>
    <property type="project" value="InterPro"/>
</dbReference>
<dbReference type="Gene3D" id="3.40.50.300">
    <property type="entry name" value="P-loop containing nucleotide triphosphate hydrolases"/>
    <property type="match status" value="1"/>
</dbReference>
<dbReference type="InterPro" id="IPR003593">
    <property type="entry name" value="AAA+_ATPase"/>
</dbReference>
<dbReference type="Pfam" id="PF00005">
    <property type="entry name" value="ABC_tran"/>
    <property type="match status" value="1"/>
</dbReference>
<keyword evidence="5" id="KW-1185">Reference proteome</keyword>
<dbReference type="GO" id="GO:0005524">
    <property type="term" value="F:ATP binding"/>
    <property type="evidence" value="ECO:0007669"/>
    <property type="project" value="UniProtKB-KW"/>
</dbReference>
<dbReference type="InterPro" id="IPR003439">
    <property type="entry name" value="ABC_transporter-like_ATP-bd"/>
</dbReference>
<organism evidence="4 5">
    <name type="scientific">Acidithiobacillus marinus</name>
    <dbReference type="NCBI Taxonomy" id="187490"/>
    <lineage>
        <taxon>Bacteria</taxon>
        <taxon>Pseudomonadati</taxon>
        <taxon>Pseudomonadota</taxon>
        <taxon>Acidithiobacillia</taxon>
        <taxon>Acidithiobacillales</taxon>
        <taxon>Acidithiobacillaceae</taxon>
        <taxon>Acidithiobacillus</taxon>
    </lineage>
</organism>
<evidence type="ECO:0000256" key="1">
    <source>
        <dbReference type="ARBA" id="ARBA00022741"/>
    </source>
</evidence>
<dbReference type="PROSITE" id="PS50893">
    <property type="entry name" value="ABC_TRANSPORTER_2"/>
    <property type="match status" value="1"/>
</dbReference>
<evidence type="ECO:0000259" key="3">
    <source>
        <dbReference type="PROSITE" id="PS50893"/>
    </source>
</evidence>
<keyword evidence="1" id="KW-0547">Nucleotide-binding</keyword>
<dbReference type="CDD" id="cd03230">
    <property type="entry name" value="ABC_DR_subfamily_A"/>
    <property type="match status" value="1"/>
</dbReference>
<evidence type="ECO:0000256" key="2">
    <source>
        <dbReference type="ARBA" id="ARBA00022840"/>
    </source>
</evidence>
<dbReference type="InterPro" id="IPR027417">
    <property type="entry name" value="P-loop_NTPase"/>
</dbReference>
<evidence type="ECO:0000313" key="5">
    <source>
        <dbReference type="Proteomes" id="UP000234329"/>
    </source>
</evidence>
<reference evidence="4 5" key="1">
    <citation type="submission" date="2017-03" db="EMBL/GenBank/DDBJ databases">
        <title>Draft genime sequence of the acidophilic sulfur-oxidizing bacterium Acidithiobacillus sp. SH, isolated from seawater.</title>
        <authorList>
            <person name="Sharmin S."/>
            <person name="Tokuhisa M."/>
            <person name="Kanao T."/>
            <person name="Kamimura K."/>
        </authorList>
    </citation>
    <scope>NUCLEOTIDE SEQUENCE [LARGE SCALE GENOMIC DNA]</scope>
    <source>
        <strain evidence="4 5">SH</strain>
    </source>
</reference>
<dbReference type="SMART" id="SM00382">
    <property type="entry name" value="AAA"/>
    <property type="match status" value="1"/>
</dbReference>
<proteinExistence type="predicted"/>
<dbReference type="PANTHER" id="PTHR43158">
    <property type="entry name" value="SKFA PEPTIDE EXPORT ATP-BINDING PROTEIN SKFE"/>
    <property type="match status" value="1"/>
</dbReference>
<sequence>MSNLENPAQNCPLLLCKDISKSYGQTAILQNISLELPAAQIVALLGPNGAGKSTLLTCLTGLVLPNHGAIQIMGQNVAQLDVQRRIQTGYVPQEFSGFSWLRVHQLLDLIAGFYPAADRYWKKLEDWASLDPAKKVQELSGGQRQRLAIVLAMRHRPRVLLLDEPVSQLDPQARQDFLSLLHEHVQEREAAVLLSSHIVSDLERICSRFLVLHHGRMLADWPRQTLQPGETETRFLELTREVS</sequence>
<comment type="caution">
    <text evidence="4">The sequence shown here is derived from an EMBL/GenBank/DDBJ whole genome shotgun (WGS) entry which is preliminary data.</text>
</comment>
<name>A0A2I1DJ35_9PROT</name>
<dbReference type="RefSeq" id="WP_101538676.1">
    <property type="nucleotide sequence ID" value="NZ_MXAV01000047.1"/>
</dbReference>
<dbReference type="PROSITE" id="PS00211">
    <property type="entry name" value="ABC_TRANSPORTER_1"/>
    <property type="match status" value="1"/>
</dbReference>